<keyword evidence="1" id="KW-1133">Transmembrane helix</keyword>
<comment type="caution">
    <text evidence="3">The sequence shown here is derived from an EMBL/GenBank/DDBJ whole genome shotgun (WGS) entry which is preliminary data.</text>
</comment>
<dbReference type="AlphaFoldDB" id="A0A9Q1BFW3"/>
<name>A0A9Q1BFW3_HOLLE</name>
<keyword evidence="1" id="KW-0472">Membrane</keyword>
<organism evidence="3 4">
    <name type="scientific">Holothuria leucospilota</name>
    <name type="common">Black long sea cucumber</name>
    <name type="synonym">Mertensiothuria leucospilota</name>
    <dbReference type="NCBI Taxonomy" id="206669"/>
    <lineage>
        <taxon>Eukaryota</taxon>
        <taxon>Metazoa</taxon>
        <taxon>Echinodermata</taxon>
        <taxon>Eleutherozoa</taxon>
        <taxon>Echinozoa</taxon>
        <taxon>Holothuroidea</taxon>
        <taxon>Aspidochirotacea</taxon>
        <taxon>Aspidochirotida</taxon>
        <taxon>Holothuriidae</taxon>
        <taxon>Holothuria</taxon>
    </lineage>
</organism>
<evidence type="ECO:0000313" key="3">
    <source>
        <dbReference type="EMBL" id="KAJ8025055.1"/>
    </source>
</evidence>
<evidence type="ECO:0008006" key="5">
    <source>
        <dbReference type="Google" id="ProtNLM"/>
    </source>
</evidence>
<evidence type="ECO:0000256" key="1">
    <source>
        <dbReference type="SAM" id="Phobius"/>
    </source>
</evidence>
<accession>A0A9Q1BFW3</accession>
<keyword evidence="2" id="KW-0732">Signal</keyword>
<feature type="signal peptide" evidence="2">
    <location>
        <begin position="1"/>
        <end position="21"/>
    </location>
</feature>
<dbReference type="Proteomes" id="UP001152320">
    <property type="component" value="Chromosome 18"/>
</dbReference>
<gene>
    <name evidence="3" type="ORF">HOLleu_35153</name>
</gene>
<evidence type="ECO:0000313" key="4">
    <source>
        <dbReference type="Proteomes" id="UP001152320"/>
    </source>
</evidence>
<dbReference type="EMBL" id="JAIZAY010000018">
    <property type="protein sequence ID" value="KAJ8025055.1"/>
    <property type="molecule type" value="Genomic_DNA"/>
</dbReference>
<reference evidence="3" key="1">
    <citation type="submission" date="2021-10" db="EMBL/GenBank/DDBJ databases">
        <title>Tropical sea cucumber genome reveals ecological adaptation and Cuvierian tubules defense mechanism.</title>
        <authorList>
            <person name="Chen T."/>
        </authorList>
    </citation>
    <scope>NUCLEOTIDE SEQUENCE</scope>
    <source>
        <strain evidence="3">Nanhai2018</strain>
        <tissue evidence="3">Muscle</tissue>
    </source>
</reference>
<protein>
    <recommendedName>
        <fullName evidence="5">Protein quiver</fullName>
    </recommendedName>
</protein>
<sequence>MALTGTSFLAICMALLLTVHGLKCYDKTENKCTGNERICDTLSSDKELTEATCDDGVTMCSLMTFKKAAGLAALGAGYEIETVKAECLPAETDTTLTSDCYGREKLRDINPDEEDVLTSYERNPLNTVKSLEICICKGDLCNGSIKSVFSISVIISSVVMSFVLFS</sequence>
<proteinExistence type="predicted"/>
<keyword evidence="4" id="KW-1185">Reference proteome</keyword>
<feature type="transmembrane region" description="Helical" evidence="1">
    <location>
        <begin position="147"/>
        <end position="165"/>
    </location>
</feature>
<keyword evidence="1" id="KW-0812">Transmembrane</keyword>
<feature type="chain" id="PRO_5040391974" description="Protein quiver" evidence="2">
    <location>
        <begin position="22"/>
        <end position="166"/>
    </location>
</feature>
<evidence type="ECO:0000256" key="2">
    <source>
        <dbReference type="SAM" id="SignalP"/>
    </source>
</evidence>